<evidence type="ECO:0008006" key="3">
    <source>
        <dbReference type="Google" id="ProtNLM"/>
    </source>
</evidence>
<evidence type="ECO:0000313" key="2">
    <source>
        <dbReference type="Proteomes" id="UP000299102"/>
    </source>
</evidence>
<dbReference type="EMBL" id="BGZK01000367">
    <property type="protein sequence ID" value="GBP39520.1"/>
    <property type="molecule type" value="Genomic_DNA"/>
</dbReference>
<accession>A0A4C1VLV9</accession>
<gene>
    <name evidence="1" type="ORF">EVAR_32454_1</name>
</gene>
<organism evidence="1 2">
    <name type="scientific">Eumeta variegata</name>
    <name type="common">Bagworm moth</name>
    <name type="synonym">Eumeta japonica</name>
    <dbReference type="NCBI Taxonomy" id="151549"/>
    <lineage>
        <taxon>Eukaryota</taxon>
        <taxon>Metazoa</taxon>
        <taxon>Ecdysozoa</taxon>
        <taxon>Arthropoda</taxon>
        <taxon>Hexapoda</taxon>
        <taxon>Insecta</taxon>
        <taxon>Pterygota</taxon>
        <taxon>Neoptera</taxon>
        <taxon>Endopterygota</taxon>
        <taxon>Lepidoptera</taxon>
        <taxon>Glossata</taxon>
        <taxon>Ditrysia</taxon>
        <taxon>Tineoidea</taxon>
        <taxon>Psychidae</taxon>
        <taxon>Oiketicinae</taxon>
        <taxon>Eumeta</taxon>
    </lineage>
</organism>
<reference evidence="1 2" key="1">
    <citation type="journal article" date="2019" name="Commun. Biol.">
        <title>The bagworm genome reveals a unique fibroin gene that provides high tensile strength.</title>
        <authorList>
            <person name="Kono N."/>
            <person name="Nakamura H."/>
            <person name="Ohtoshi R."/>
            <person name="Tomita M."/>
            <person name="Numata K."/>
            <person name="Arakawa K."/>
        </authorList>
    </citation>
    <scope>NUCLEOTIDE SEQUENCE [LARGE SCALE GENOMIC DNA]</scope>
</reference>
<comment type="caution">
    <text evidence="1">The sequence shown here is derived from an EMBL/GenBank/DDBJ whole genome shotgun (WGS) entry which is preliminary data.</text>
</comment>
<proteinExistence type="predicted"/>
<sequence>MLTRFEKGASNSMWSVVRGVKTWIYCYDLETKQWIYRVEQKPTKEARERRLSERAIAYFFNKTEHAATTALENYHTARARKRGTVTSADREVSRRAVGPHSSILLIRTLDTRNLHSAIF</sequence>
<dbReference type="Proteomes" id="UP000299102">
    <property type="component" value="Unassembled WGS sequence"/>
</dbReference>
<name>A0A4C1VLV9_EUMVA</name>
<dbReference type="AlphaFoldDB" id="A0A4C1VLV9"/>
<keyword evidence="2" id="KW-1185">Reference proteome</keyword>
<evidence type="ECO:0000313" key="1">
    <source>
        <dbReference type="EMBL" id="GBP39520.1"/>
    </source>
</evidence>
<protein>
    <recommendedName>
        <fullName evidence="3">Mariner Mos1 transposase</fullName>
    </recommendedName>
</protein>